<comment type="catalytic activity">
    <reaction evidence="4">
        <text>2 cob(II)alamin + reduced [electron-transfer flavoprotein] + 2 ATP = 2 adenosylcob(III)alamin + 2 triphosphate + oxidized [electron-transfer flavoprotein] + 3 H(+)</text>
        <dbReference type="Rhea" id="RHEA:28671"/>
        <dbReference type="Rhea" id="RHEA-COMP:10685"/>
        <dbReference type="Rhea" id="RHEA-COMP:10686"/>
        <dbReference type="ChEBI" id="CHEBI:15378"/>
        <dbReference type="ChEBI" id="CHEBI:16304"/>
        <dbReference type="ChEBI" id="CHEBI:18036"/>
        <dbReference type="ChEBI" id="CHEBI:18408"/>
        <dbReference type="ChEBI" id="CHEBI:30616"/>
        <dbReference type="ChEBI" id="CHEBI:57692"/>
        <dbReference type="ChEBI" id="CHEBI:58307"/>
        <dbReference type="EC" id="2.5.1.17"/>
    </reaction>
</comment>
<reference evidence="7" key="1">
    <citation type="submission" date="2017-09" db="EMBL/GenBank/DDBJ databases">
        <title>Depth-based differentiation of microbial function through sediment-hosted aquifers and enrichment of novel symbionts in the deep terrestrial subsurface.</title>
        <authorList>
            <person name="Probst A.J."/>
            <person name="Ladd B."/>
            <person name="Jarett J.K."/>
            <person name="Geller-Mcgrath D.E."/>
            <person name="Sieber C.M.K."/>
            <person name="Emerson J.B."/>
            <person name="Anantharaman K."/>
            <person name="Thomas B.C."/>
            <person name="Malmstrom R."/>
            <person name="Stieglmeier M."/>
            <person name="Klingl A."/>
            <person name="Woyke T."/>
            <person name="Ryan C.M."/>
            <person name="Banfield J.F."/>
        </authorList>
    </citation>
    <scope>NUCLEOTIDE SEQUENCE [LARGE SCALE GENOMIC DNA]</scope>
</reference>
<keyword evidence="4" id="KW-0169">Cobalamin biosynthesis</keyword>
<evidence type="ECO:0000313" key="7">
    <source>
        <dbReference type="Proteomes" id="UP000229816"/>
    </source>
</evidence>
<dbReference type="PANTHER" id="PTHR12213:SF0">
    <property type="entry name" value="CORRINOID ADENOSYLTRANSFERASE MMAB"/>
    <property type="match status" value="1"/>
</dbReference>
<evidence type="ECO:0000313" key="6">
    <source>
        <dbReference type="EMBL" id="PJC28117.1"/>
    </source>
</evidence>
<organism evidence="6 7">
    <name type="scientific">Candidatus Shapirobacteria bacterium CG_4_9_14_0_2_um_filter_39_11</name>
    <dbReference type="NCBI Taxonomy" id="1974478"/>
    <lineage>
        <taxon>Bacteria</taxon>
        <taxon>Candidatus Shapironibacteriota</taxon>
    </lineage>
</organism>
<gene>
    <name evidence="6" type="ORF">CO054_01875</name>
</gene>
<dbReference type="UniPathway" id="UPA00148">
    <property type="reaction ID" value="UER00233"/>
</dbReference>
<dbReference type="EC" id="2.5.1.17" evidence="4"/>
<accession>A0A2M8ESM9</accession>
<dbReference type="InterPro" id="IPR036451">
    <property type="entry name" value="CblAdoTrfase-like_sf"/>
</dbReference>
<dbReference type="EMBL" id="PFSF01000039">
    <property type="protein sequence ID" value="PJC28117.1"/>
    <property type="molecule type" value="Genomic_DNA"/>
</dbReference>
<dbReference type="Gene3D" id="1.20.1200.10">
    <property type="entry name" value="Cobalamin adenosyltransferase-like"/>
    <property type="match status" value="1"/>
</dbReference>
<comment type="caution">
    <text evidence="6">The sequence shown here is derived from an EMBL/GenBank/DDBJ whole genome shotgun (WGS) entry which is preliminary data.</text>
</comment>
<dbReference type="Pfam" id="PF01923">
    <property type="entry name" value="Cob_adeno_trans"/>
    <property type="match status" value="1"/>
</dbReference>
<dbReference type="SUPFAM" id="SSF89028">
    <property type="entry name" value="Cobalamin adenosyltransferase-like"/>
    <property type="match status" value="1"/>
</dbReference>
<dbReference type="GO" id="GO:0005524">
    <property type="term" value="F:ATP binding"/>
    <property type="evidence" value="ECO:0007669"/>
    <property type="project" value="UniProtKB-UniRule"/>
</dbReference>
<dbReference type="Proteomes" id="UP000229816">
    <property type="component" value="Unassembled WGS sequence"/>
</dbReference>
<name>A0A2M8ESM9_9BACT</name>
<dbReference type="InterPro" id="IPR029499">
    <property type="entry name" value="PduO-typ"/>
</dbReference>
<feature type="non-terminal residue" evidence="6">
    <location>
        <position position="1"/>
    </location>
</feature>
<evidence type="ECO:0000256" key="2">
    <source>
        <dbReference type="ARBA" id="ARBA00022741"/>
    </source>
</evidence>
<comment type="similarity">
    <text evidence="4">Belongs to the Cob(I)alamin adenosyltransferase family.</text>
</comment>
<dbReference type="GO" id="GO:0008817">
    <property type="term" value="F:corrinoid adenosyltransferase activity"/>
    <property type="evidence" value="ECO:0007669"/>
    <property type="project" value="UniProtKB-UniRule"/>
</dbReference>
<keyword evidence="1 4" id="KW-0808">Transferase</keyword>
<dbReference type="PANTHER" id="PTHR12213">
    <property type="entry name" value="CORRINOID ADENOSYLTRANSFERASE"/>
    <property type="match status" value="1"/>
</dbReference>
<comment type="catalytic activity">
    <reaction evidence="4">
        <text>2 cob(II)yrinate a,c diamide + reduced [electron-transfer flavoprotein] + 2 ATP = 2 adenosylcob(III)yrinate a,c-diamide + 2 triphosphate + oxidized [electron-transfer flavoprotein] + 3 H(+)</text>
        <dbReference type="Rhea" id="RHEA:11528"/>
        <dbReference type="Rhea" id="RHEA-COMP:10685"/>
        <dbReference type="Rhea" id="RHEA-COMP:10686"/>
        <dbReference type="ChEBI" id="CHEBI:15378"/>
        <dbReference type="ChEBI" id="CHEBI:18036"/>
        <dbReference type="ChEBI" id="CHEBI:30616"/>
        <dbReference type="ChEBI" id="CHEBI:57692"/>
        <dbReference type="ChEBI" id="CHEBI:58307"/>
        <dbReference type="ChEBI" id="CHEBI:58503"/>
        <dbReference type="ChEBI" id="CHEBI:58537"/>
        <dbReference type="EC" id="2.5.1.17"/>
    </reaction>
</comment>
<keyword evidence="3 4" id="KW-0067">ATP-binding</keyword>
<sequence>IHHHEAALNLPPEFIIPGKTSASAAIDVARTIARRLERQMWGLKKRGYYSNDAALVWVNRLSDFLFITARVEEC</sequence>
<evidence type="ECO:0000256" key="3">
    <source>
        <dbReference type="ARBA" id="ARBA00022840"/>
    </source>
</evidence>
<evidence type="ECO:0000256" key="4">
    <source>
        <dbReference type="RuleBase" id="RU366026"/>
    </source>
</evidence>
<dbReference type="InterPro" id="IPR016030">
    <property type="entry name" value="CblAdoTrfase-like"/>
</dbReference>
<evidence type="ECO:0000256" key="1">
    <source>
        <dbReference type="ARBA" id="ARBA00022679"/>
    </source>
</evidence>
<proteinExistence type="inferred from homology"/>
<evidence type="ECO:0000259" key="5">
    <source>
        <dbReference type="Pfam" id="PF01923"/>
    </source>
</evidence>
<dbReference type="GO" id="GO:0009236">
    <property type="term" value="P:cobalamin biosynthetic process"/>
    <property type="evidence" value="ECO:0007669"/>
    <property type="project" value="UniProtKB-UniRule"/>
</dbReference>
<keyword evidence="2 4" id="KW-0547">Nucleotide-binding</keyword>
<protein>
    <recommendedName>
        <fullName evidence="4">Corrinoid adenosyltransferase</fullName>
        <ecNumber evidence="4">2.5.1.17</ecNumber>
    </recommendedName>
    <alternativeName>
        <fullName evidence="4">Cob(II)alamin adenosyltransferase</fullName>
    </alternativeName>
    <alternativeName>
        <fullName evidence="4">Cob(II)yrinic acid a,c-diamide adenosyltransferase</fullName>
    </alternativeName>
    <alternativeName>
        <fullName evidence="4">Cobinamide/cobalamin adenosyltransferase</fullName>
    </alternativeName>
</protein>
<dbReference type="AlphaFoldDB" id="A0A2M8ESM9"/>
<feature type="domain" description="Cobalamin adenosyltransferase-like" evidence="5">
    <location>
        <begin position="2"/>
        <end position="71"/>
    </location>
</feature>
<comment type="pathway">
    <text evidence="4">Cofactor biosynthesis; adenosylcobalamin biosynthesis; adenosylcobalamin from cob(II)yrinate a,c-diamide: step 2/7.</text>
</comment>